<dbReference type="PROSITE" id="PS50263">
    <property type="entry name" value="CN_HYDROLASE"/>
    <property type="match status" value="1"/>
</dbReference>
<dbReference type="InterPro" id="IPR003010">
    <property type="entry name" value="C-N_Hydrolase"/>
</dbReference>
<feature type="binding site" evidence="7">
    <location>
        <begin position="292"/>
        <end position="299"/>
    </location>
    <ligand>
        <name>ATP</name>
        <dbReference type="ChEBI" id="CHEBI:30616"/>
    </ligand>
</feature>
<dbReference type="SUPFAM" id="SSF56317">
    <property type="entry name" value="Carbon-nitrogen hydrolase"/>
    <property type="match status" value="1"/>
</dbReference>
<dbReference type="GO" id="GO:0005524">
    <property type="term" value="F:ATP binding"/>
    <property type="evidence" value="ECO:0007669"/>
    <property type="project" value="UniProtKB-UniRule"/>
</dbReference>
<evidence type="ECO:0000256" key="8">
    <source>
        <dbReference type="PIRNR" id="PIRNR006630"/>
    </source>
</evidence>
<evidence type="ECO:0000259" key="10">
    <source>
        <dbReference type="PROSITE" id="PS50263"/>
    </source>
</evidence>
<dbReference type="HAMAP" id="MF_02090">
    <property type="entry name" value="NadE_glutamine_dep"/>
    <property type="match status" value="1"/>
</dbReference>
<evidence type="ECO:0000256" key="4">
    <source>
        <dbReference type="ARBA" id="ARBA00022741"/>
    </source>
</evidence>
<dbReference type="InterPro" id="IPR014445">
    <property type="entry name" value="Gln-dep_NAD_synthase"/>
</dbReference>
<dbReference type="InterPro" id="IPR014729">
    <property type="entry name" value="Rossmann-like_a/b/a_fold"/>
</dbReference>
<name>A0A2Y9AVD5_9RHOB</name>
<dbReference type="GO" id="GO:0009435">
    <property type="term" value="P:NAD+ biosynthetic process"/>
    <property type="evidence" value="ECO:0007669"/>
    <property type="project" value="UniProtKB-UniRule"/>
</dbReference>
<dbReference type="EC" id="6.3.5.1" evidence="7 8"/>
<dbReference type="Proteomes" id="UP000245839">
    <property type="component" value="Unassembled WGS sequence"/>
</dbReference>
<dbReference type="GO" id="GO:0005737">
    <property type="term" value="C:cytoplasm"/>
    <property type="evidence" value="ECO:0007669"/>
    <property type="project" value="InterPro"/>
</dbReference>
<dbReference type="UniPathway" id="UPA00253">
    <property type="reaction ID" value="UER00334"/>
</dbReference>
<evidence type="ECO:0000313" key="13">
    <source>
        <dbReference type="Proteomes" id="UP000245839"/>
    </source>
</evidence>
<dbReference type="CDD" id="cd00553">
    <property type="entry name" value="NAD_synthase"/>
    <property type="match status" value="1"/>
</dbReference>
<feature type="domain" description="CN hydrolase" evidence="10">
    <location>
        <begin position="5"/>
        <end position="247"/>
    </location>
</feature>
<dbReference type="GO" id="GO:0008795">
    <property type="term" value="F:NAD+ synthase activity"/>
    <property type="evidence" value="ECO:0007669"/>
    <property type="project" value="UniProtKB-UniRule"/>
</dbReference>
<dbReference type="FunFam" id="3.40.50.620:FF:000106">
    <property type="entry name" value="Glutamine-dependent NAD(+) synthetase"/>
    <property type="match status" value="1"/>
</dbReference>
<dbReference type="InterPro" id="IPR022310">
    <property type="entry name" value="NAD/GMP_synthase"/>
</dbReference>
<dbReference type="AlphaFoldDB" id="A0A2Y9AVD5"/>
<evidence type="ECO:0000256" key="7">
    <source>
        <dbReference type="HAMAP-Rule" id="MF_02090"/>
    </source>
</evidence>
<feature type="active site" description="Nucleophile; for glutaminase activity" evidence="7">
    <location>
        <position position="151"/>
    </location>
</feature>
<evidence type="ECO:0000313" key="11">
    <source>
        <dbReference type="EMBL" id="PWJ16986.1"/>
    </source>
</evidence>
<evidence type="ECO:0000256" key="6">
    <source>
        <dbReference type="ARBA" id="ARBA00023027"/>
    </source>
</evidence>
<evidence type="ECO:0000256" key="9">
    <source>
        <dbReference type="RuleBase" id="RU003811"/>
    </source>
</evidence>
<feature type="binding site" evidence="7">
    <location>
        <position position="375"/>
    </location>
    <ligand>
        <name>deamido-NAD(+)</name>
        <dbReference type="ChEBI" id="CHEBI:58437"/>
        <note>ligand shared between two neighboring subunits</note>
    </ligand>
</feature>
<evidence type="ECO:0000256" key="2">
    <source>
        <dbReference type="ARBA" id="ARBA00007145"/>
    </source>
</evidence>
<dbReference type="Pfam" id="PF02540">
    <property type="entry name" value="NAD_synthase"/>
    <property type="match status" value="1"/>
</dbReference>
<keyword evidence="13" id="KW-1185">Reference proteome</keyword>
<gene>
    <name evidence="7" type="primary">nadE</name>
    <name evidence="11" type="ORF">BCF38_10799</name>
    <name evidence="12" type="ORF">SAMN05421539_10799</name>
</gene>
<dbReference type="Gene3D" id="3.60.110.10">
    <property type="entry name" value="Carbon-nitrogen hydrolase"/>
    <property type="match status" value="1"/>
</dbReference>
<feature type="binding site" evidence="7">
    <location>
        <position position="177"/>
    </location>
    <ligand>
        <name>L-glutamine</name>
        <dbReference type="ChEBI" id="CHEBI:58359"/>
    </ligand>
</feature>
<protein>
    <recommendedName>
        <fullName evidence="7 8">Glutamine-dependent NAD(+) synthetase</fullName>
        <ecNumber evidence="7 8">6.3.5.1</ecNumber>
    </recommendedName>
    <alternativeName>
        <fullName evidence="7 8">NAD(+) synthase [glutamine-hydrolyzing]</fullName>
    </alternativeName>
</protein>
<dbReference type="Gene3D" id="3.40.50.620">
    <property type="entry name" value="HUPs"/>
    <property type="match status" value="1"/>
</dbReference>
<dbReference type="InterPro" id="IPR036526">
    <property type="entry name" value="C-N_Hydrolase_sf"/>
</dbReference>
<comment type="similarity">
    <text evidence="9">Belongs to the NAD synthetase family.</text>
</comment>
<feature type="active site" description="For glutaminase activity" evidence="7">
    <location>
        <position position="115"/>
    </location>
</feature>
<reference evidence="11 13" key="2">
    <citation type="submission" date="2018-03" db="EMBL/GenBank/DDBJ databases">
        <title>Genomic Encyclopedia of Archaeal and Bacterial Type Strains, Phase II (KMG-II): from individual species to whole genera.</title>
        <authorList>
            <person name="Goeker M."/>
        </authorList>
    </citation>
    <scope>NUCLEOTIDE SEQUENCE [LARGE SCALE GENOMIC DNA]</scope>
    <source>
        <strain evidence="11 13">DSM 25227</strain>
    </source>
</reference>
<feature type="binding site" evidence="7">
    <location>
        <position position="183"/>
    </location>
    <ligand>
        <name>L-glutamine</name>
        <dbReference type="ChEBI" id="CHEBI:58359"/>
    </ligand>
</feature>
<evidence type="ECO:0000256" key="3">
    <source>
        <dbReference type="ARBA" id="ARBA00022598"/>
    </source>
</evidence>
<dbReference type="CDD" id="cd07570">
    <property type="entry name" value="GAT_Gln-NAD-synth"/>
    <property type="match status" value="1"/>
</dbReference>
<sequence>MTDTFRLTLAQLNSVMGDLPGNAAKALDAWRQGRDAGADMVALPEMFLSGYQPQDLVRKPAFVADATRHLNEVIAATADGPAIGLGCPLWPTGAEKPYNAYVVAQGGKVLAEIVKHHLPNYKVFDEKRYFESGDVSGPYVVNGVRLGTPICEDAWFDDVTETLAETGAEIFVVPNGSPYFRGKQDVRYGHMVARTVETGLPLAYLNLVGGQDDQIFDGASFVLNPGGIQAAHLLSFEEEIRHVDFARTEDGWRAQPGHLSPQPEGPGADYRAMVLALRDYMGKTGFRTACLGLSGGVDSAIVAAIATDALGPENVHCVMLPSRYTSEHSLEDARGVADRLGVRLDTVPIAPAVEAMDGMLAPIFEGRAPDLTEENIQSRIRGMTMMAISNKLGGMLLTTGNKSEVAVGYSTIYGDMAGGYNPVKDLYKTDLFEVCRWRNANHVDWFKGPSGEVMPERVISKPPTAELREDQKDEDSLPPYPVLDDILKRLIDEEQSVAEVVAAGHDRDTVKHVERLIYLSEYKRFQSAPGARLSQRAFWLDRRYPIVNRWRDPS</sequence>
<comment type="similarity">
    <text evidence="2 7 8">In the C-terminal section; belongs to the NAD synthetase family.</text>
</comment>
<comment type="function">
    <text evidence="7">Catalyzes the ATP-dependent amidation of deamido-NAD to form NAD. Uses L-glutamine as a nitrogen source.</text>
</comment>
<dbReference type="InterPro" id="IPR003694">
    <property type="entry name" value="NAD_synthase"/>
</dbReference>
<reference evidence="12 14" key="1">
    <citation type="submission" date="2016-10" db="EMBL/GenBank/DDBJ databases">
        <authorList>
            <person name="Cai Z."/>
        </authorList>
    </citation>
    <scope>NUCLEOTIDE SEQUENCE [LARGE SCALE GENOMIC DNA]</scope>
    <source>
        <strain evidence="12 14">DSM 25227</strain>
    </source>
</reference>
<dbReference type="PANTHER" id="PTHR23090:SF9">
    <property type="entry name" value="GLUTAMINE-DEPENDENT NAD(+) SYNTHETASE"/>
    <property type="match status" value="1"/>
</dbReference>
<evidence type="ECO:0000256" key="5">
    <source>
        <dbReference type="ARBA" id="ARBA00022840"/>
    </source>
</evidence>
<dbReference type="OrthoDB" id="9760188at2"/>
<dbReference type="NCBIfam" id="NF010588">
    <property type="entry name" value="PRK13981.1"/>
    <property type="match status" value="1"/>
</dbReference>
<keyword evidence="3 7" id="KW-0436">Ligase</keyword>
<feature type="binding site" evidence="7">
    <location>
        <position position="404"/>
    </location>
    <ligand>
        <name>deamido-NAD(+)</name>
        <dbReference type="ChEBI" id="CHEBI:58437"/>
        <note>ligand shared between two neighboring subunits</note>
    </ligand>
</feature>
<keyword evidence="5 7" id="KW-0067">ATP-binding</keyword>
<feature type="binding site" evidence="7">
    <location>
        <position position="399"/>
    </location>
    <ligand>
        <name>ATP</name>
        <dbReference type="ChEBI" id="CHEBI:30616"/>
    </ligand>
</feature>
<dbReference type="PIRSF" id="PIRSF006630">
    <property type="entry name" value="NADS_GAT"/>
    <property type="match status" value="1"/>
</dbReference>
<evidence type="ECO:0000313" key="12">
    <source>
        <dbReference type="EMBL" id="SSA48291.1"/>
    </source>
</evidence>
<keyword evidence="6 7" id="KW-0520">NAD</keyword>
<proteinExistence type="inferred from homology"/>
<feature type="active site" description="Proton acceptor; for glutaminase activity" evidence="7">
    <location>
        <position position="45"/>
    </location>
</feature>
<dbReference type="GO" id="GO:0004359">
    <property type="term" value="F:glutaminase activity"/>
    <property type="evidence" value="ECO:0007669"/>
    <property type="project" value="InterPro"/>
</dbReference>
<dbReference type="SUPFAM" id="SSF52402">
    <property type="entry name" value="Adenine nucleotide alpha hydrolases-like"/>
    <property type="match status" value="1"/>
</dbReference>
<dbReference type="Proteomes" id="UP000251571">
    <property type="component" value="Unassembled WGS sequence"/>
</dbReference>
<dbReference type="Pfam" id="PF00795">
    <property type="entry name" value="CN_hydrolase"/>
    <property type="match status" value="1"/>
</dbReference>
<evidence type="ECO:0000313" key="14">
    <source>
        <dbReference type="Proteomes" id="UP000251571"/>
    </source>
</evidence>
<dbReference type="RefSeq" id="WP_109565132.1">
    <property type="nucleotide sequence ID" value="NZ_QGDJ01000007.1"/>
</dbReference>
<dbReference type="NCBIfam" id="TIGR00552">
    <property type="entry name" value="nadE"/>
    <property type="match status" value="1"/>
</dbReference>
<dbReference type="EMBL" id="QGDJ01000007">
    <property type="protein sequence ID" value="PWJ16986.1"/>
    <property type="molecule type" value="Genomic_DNA"/>
</dbReference>
<accession>A0A2Y9AVD5</accession>
<comment type="catalytic activity">
    <reaction evidence="7 8">
        <text>deamido-NAD(+) + L-glutamine + ATP + H2O = L-glutamate + AMP + diphosphate + NAD(+) + H(+)</text>
        <dbReference type="Rhea" id="RHEA:24384"/>
        <dbReference type="ChEBI" id="CHEBI:15377"/>
        <dbReference type="ChEBI" id="CHEBI:15378"/>
        <dbReference type="ChEBI" id="CHEBI:29985"/>
        <dbReference type="ChEBI" id="CHEBI:30616"/>
        <dbReference type="ChEBI" id="CHEBI:33019"/>
        <dbReference type="ChEBI" id="CHEBI:57540"/>
        <dbReference type="ChEBI" id="CHEBI:58359"/>
        <dbReference type="ChEBI" id="CHEBI:58437"/>
        <dbReference type="ChEBI" id="CHEBI:456215"/>
        <dbReference type="EC" id="6.3.5.1"/>
    </reaction>
</comment>
<dbReference type="PANTHER" id="PTHR23090">
    <property type="entry name" value="NH 3 /GLUTAMINE-DEPENDENT NAD + SYNTHETASE"/>
    <property type="match status" value="1"/>
</dbReference>
<dbReference type="GO" id="GO:0003952">
    <property type="term" value="F:NAD+ synthase (glutamine-hydrolyzing) activity"/>
    <property type="evidence" value="ECO:0007669"/>
    <property type="project" value="UniProtKB-UniRule"/>
</dbReference>
<keyword evidence="4 7" id="KW-0547">Nucleotide-binding</keyword>
<evidence type="ECO:0000256" key="1">
    <source>
        <dbReference type="ARBA" id="ARBA00005188"/>
    </source>
</evidence>
<comment type="pathway">
    <text evidence="1 7 8">Cofactor biosynthesis; NAD(+) biosynthesis; NAD(+) from deamido-NAD(+) (L-Gln route): step 1/1.</text>
</comment>
<organism evidence="12 14">
    <name type="scientific">Jannaschia seohaensis</name>
    <dbReference type="NCBI Taxonomy" id="475081"/>
    <lineage>
        <taxon>Bacteria</taxon>
        <taxon>Pseudomonadati</taxon>
        <taxon>Pseudomonadota</taxon>
        <taxon>Alphaproteobacteria</taxon>
        <taxon>Rhodobacterales</taxon>
        <taxon>Roseobacteraceae</taxon>
        <taxon>Jannaschia</taxon>
    </lineage>
</organism>
<feature type="binding site" evidence="7">
    <location>
        <position position="121"/>
    </location>
    <ligand>
        <name>L-glutamine</name>
        <dbReference type="ChEBI" id="CHEBI:58359"/>
    </ligand>
</feature>
<dbReference type="EMBL" id="UETC01000007">
    <property type="protein sequence ID" value="SSA48291.1"/>
    <property type="molecule type" value="Genomic_DNA"/>
</dbReference>
<feature type="binding site" evidence="7">
    <location>
        <position position="523"/>
    </location>
    <ligand>
        <name>deamido-NAD(+)</name>
        <dbReference type="ChEBI" id="CHEBI:58437"/>
        <note>ligand shared between two neighboring subunits</note>
    </ligand>
</feature>
<comment type="caution">
    <text evidence="7">Lacks conserved residue(s) required for the propagation of feature annotation.</text>
</comment>